<dbReference type="AlphaFoldDB" id="A0A2J6PI82"/>
<dbReference type="EMBL" id="KZ613528">
    <property type="protein sequence ID" value="PMD13751.1"/>
    <property type="molecule type" value="Genomic_DNA"/>
</dbReference>
<dbReference type="PANTHER" id="PTHR35910:SF1">
    <property type="entry name" value="2EXR DOMAIN-CONTAINING PROTEIN"/>
    <property type="match status" value="1"/>
</dbReference>
<gene>
    <name evidence="2" type="ORF">NA56DRAFT_755520</name>
</gene>
<keyword evidence="3" id="KW-1185">Reference proteome</keyword>
<dbReference type="Proteomes" id="UP000235672">
    <property type="component" value="Unassembled WGS sequence"/>
</dbReference>
<dbReference type="InterPro" id="IPR045518">
    <property type="entry name" value="2EXR"/>
</dbReference>
<evidence type="ECO:0000313" key="2">
    <source>
        <dbReference type="EMBL" id="PMD13751.1"/>
    </source>
</evidence>
<evidence type="ECO:0000259" key="1">
    <source>
        <dbReference type="Pfam" id="PF20150"/>
    </source>
</evidence>
<reference evidence="2 3" key="1">
    <citation type="submission" date="2016-05" db="EMBL/GenBank/DDBJ databases">
        <title>A degradative enzymes factory behind the ericoid mycorrhizal symbiosis.</title>
        <authorList>
            <consortium name="DOE Joint Genome Institute"/>
            <person name="Martino E."/>
            <person name="Morin E."/>
            <person name="Grelet G."/>
            <person name="Kuo A."/>
            <person name="Kohler A."/>
            <person name="Daghino S."/>
            <person name="Barry K."/>
            <person name="Choi C."/>
            <person name="Cichocki N."/>
            <person name="Clum A."/>
            <person name="Copeland A."/>
            <person name="Hainaut M."/>
            <person name="Haridas S."/>
            <person name="Labutti K."/>
            <person name="Lindquist E."/>
            <person name="Lipzen A."/>
            <person name="Khouja H.-R."/>
            <person name="Murat C."/>
            <person name="Ohm R."/>
            <person name="Olson A."/>
            <person name="Spatafora J."/>
            <person name="Veneault-Fourrey C."/>
            <person name="Henrissat B."/>
            <person name="Grigoriev I."/>
            <person name="Martin F."/>
            <person name="Perotto S."/>
        </authorList>
    </citation>
    <scope>NUCLEOTIDE SEQUENCE [LARGE SCALE GENOMIC DNA]</scope>
    <source>
        <strain evidence="2 3">UAMH 7357</strain>
    </source>
</reference>
<name>A0A2J6PI82_9HELO</name>
<protein>
    <recommendedName>
        <fullName evidence="1">2EXR domain-containing protein</fullName>
    </recommendedName>
</protein>
<proteinExistence type="predicted"/>
<dbReference type="OrthoDB" id="3548337at2759"/>
<accession>A0A2J6PI82</accession>
<dbReference type="PANTHER" id="PTHR35910">
    <property type="entry name" value="2EXR DOMAIN-CONTAINING PROTEIN"/>
    <property type="match status" value="1"/>
</dbReference>
<sequence>MSSESDTKAPTFDRGLRTPLAVLVPPTTFHPFPKLPFELRNKIWEFAANEQQTITVQEDDIWTAYGDDSVLTTRQGLYINFASDTLVIESWGALLCLYAGIQETQSSWPADVLELERKLKFLGFGNWFGGLYDPRDLLWILRRFWRLEKLLINAPRKDHWFQRERRAQVEKELGDGWAALGCGENRPAITWLSEKEWLGDLRAGFWDGLSLWIER</sequence>
<dbReference type="Pfam" id="PF20150">
    <property type="entry name" value="2EXR"/>
    <property type="match status" value="1"/>
</dbReference>
<feature type="domain" description="2EXR" evidence="1">
    <location>
        <begin position="29"/>
        <end position="60"/>
    </location>
</feature>
<organism evidence="2 3">
    <name type="scientific">Hyaloscypha hepaticicola</name>
    <dbReference type="NCBI Taxonomy" id="2082293"/>
    <lineage>
        <taxon>Eukaryota</taxon>
        <taxon>Fungi</taxon>
        <taxon>Dikarya</taxon>
        <taxon>Ascomycota</taxon>
        <taxon>Pezizomycotina</taxon>
        <taxon>Leotiomycetes</taxon>
        <taxon>Helotiales</taxon>
        <taxon>Hyaloscyphaceae</taxon>
        <taxon>Hyaloscypha</taxon>
    </lineage>
</organism>
<evidence type="ECO:0000313" key="3">
    <source>
        <dbReference type="Proteomes" id="UP000235672"/>
    </source>
</evidence>